<dbReference type="Proteomes" id="UP000078046">
    <property type="component" value="Unassembled WGS sequence"/>
</dbReference>
<protein>
    <submittedName>
        <fullName evidence="2">Complex III subunit 2</fullName>
    </submittedName>
</protein>
<dbReference type="OrthoDB" id="6369905at2759"/>
<gene>
    <name evidence="2" type="ORF">A3Q56_02522</name>
</gene>
<proteinExistence type="predicted"/>
<feature type="domain" description="Peptidase M16 N-terminal" evidence="1">
    <location>
        <begin position="45"/>
        <end position="186"/>
    </location>
</feature>
<dbReference type="PANTHER" id="PTHR11851">
    <property type="entry name" value="METALLOPROTEASE"/>
    <property type="match status" value="1"/>
</dbReference>
<keyword evidence="3" id="KW-1185">Reference proteome</keyword>
<dbReference type="PANTHER" id="PTHR11851:SF226">
    <property type="entry name" value="CYTOCHROME B-C1 COMPLEX SUBUNIT 2, MITOCHONDRIAL"/>
    <property type="match status" value="1"/>
</dbReference>
<dbReference type="EMBL" id="LWCA01000242">
    <property type="protein sequence ID" value="OAF69687.1"/>
    <property type="molecule type" value="Genomic_DNA"/>
</dbReference>
<evidence type="ECO:0000259" key="1">
    <source>
        <dbReference type="Pfam" id="PF00675"/>
    </source>
</evidence>
<accession>A0A177B5V9</accession>
<reference evidence="2 3" key="1">
    <citation type="submission" date="2016-04" db="EMBL/GenBank/DDBJ databases">
        <title>The genome of Intoshia linei affirms orthonectids as highly simplified spiralians.</title>
        <authorList>
            <person name="Mikhailov K.V."/>
            <person name="Slusarev G.S."/>
            <person name="Nikitin M.A."/>
            <person name="Logacheva M.D."/>
            <person name="Penin A."/>
            <person name="Aleoshin V."/>
            <person name="Panchin Y.V."/>
        </authorList>
    </citation>
    <scope>NUCLEOTIDE SEQUENCE [LARGE SCALE GENOMIC DNA]</scope>
    <source>
        <strain evidence="2">Intl2013</strain>
        <tissue evidence="2">Whole animal</tissue>
    </source>
</reference>
<comment type="caution">
    <text evidence="2">The sequence shown here is derived from an EMBL/GenBank/DDBJ whole genome shotgun (WGS) entry which is preliminary data.</text>
</comment>
<dbReference type="Gene3D" id="3.30.830.10">
    <property type="entry name" value="Metalloenzyme, LuxS/M16 peptidase-like"/>
    <property type="match status" value="1"/>
</dbReference>
<dbReference type="SUPFAM" id="SSF63411">
    <property type="entry name" value="LuxS/MPP-like metallohydrolase"/>
    <property type="match status" value="1"/>
</dbReference>
<dbReference type="Pfam" id="PF00675">
    <property type="entry name" value="Peptidase_M16"/>
    <property type="match status" value="1"/>
</dbReference>
<dbReference type="InterPro" id="IPR050361">
    <property type="entry name" value="MPP/UQCRC_Complex"/>
</dbReference>
<dbReference type="InterPro" id="IPR011249">
    <property type="entry name" value="Metalloenz_LuxS/M16"/>
</dbReference>
<dbReference type="InterPro" id="IPR011765">
    <property type="entry name" value="Pept_M16_N"/>
</dbReference>
<dbReference type="GO" id="GO:0005739">
    <property type="term" value="C:mitochondrion"/>
    <property type="evidence" value="ECO:0007669"/>
    <property type="project" value="TreeGrafter"/>
</dbReference>
<sequence>MNFNTYKKVFNCKLSTASSIARFEHDSSDYQHLKYKNGLSLVSLENDSNIVKLSVIHCAGSKHETDENYGITHRIRQSAYLGCKDISYFSLNRILQQLGGNLSIQTDREFIIYNLTCLRENLPKLSKCLFESAFNPGFKSWEIRDSAKFLKFDLEKHEKNIDSLLYEGIHTAAFRNEALGNSLFSTNYKYDSFNTEQMQKYIQSHYSNNNTAIFGDGISQTDLIHLCQENGQIETFHNFSDITTEKTTDITKNFIEPKSKYFGGSLRLGFDCDTVYAIVAGKANSPGTVYSLKGAINQLLLSYIISPPNRVKYSTNYNYPIGKLVAESTNLPYLVENFISIYSDQALVGFSVAVDQKDIEPVIYFINYNQTYI</sequence>
<name>A0A177B5V9_9BILA</name>
<dbReference type="GO" id="GO:0046872">
    <property type="term" value="F:metal ion binding"/>
    <property type="evidence" value="ECO:0007669"/>
    <property type="project" value="InterPro"/>
</dbReference>
<dbReference type="AlphaFoldDB" id="A0A177B5V9"/>
<evidence type="ECO:0000313" key="3">
    <source>
        <dbReference type="Proteomes" id="UP000078046"/>
    </source>
</evidence>
<organism evidence="2 3">
    <name type="scientific">Intoshia linei</name>
    <dbReference type="NCBI Taxonomy" id="1819745"/>
    <lineage>
        <taxon>Eukaryota</taxon>
        <taxon>Metazoa</taxon>
        <taxon>Spiralia</taxon>
        <taxon>Lophotrochozoa</taxon>
        <taxon>Mesozoa</taxon>
        <taxon>Orthonectida</taxon>
        <taxon>Rhopaluridae</taxon>
        <taxon>Intoshia</taxon>
    </lineage>
</organism>
<evidence type="ECO:0000313" key="2">
    <source>
        <dbReference type="EMBL" id="OAF69687.1"/>
    </source>
</evidence>